<evidence type="ECO:0000256" key="1">
    <source>
        <dbReference type="SAM" id="SignalP"/>
    </source>
</evidence>
<evidence type="ECO:0000259" key="2">
    <source>
        <dbReference type="Pfam" id="PF13488"/>
    </source>
</evidence>
<dbReference type="RefSeq" id="WP_367959624.1">
    <property type="nucleotide sequence ID" value="NZ_JBAKFH010000001.1"/>
</dbReference>
<dbReference type="InterPro" id="IPR005534">
    <property type="entry name" value="Curli_assmbl/transp-comp_CsgG"/>
</dbReference>
<reference evidence="3 4" key="1">
    <citation type="submission" date="2024-02" db="EMBL/GenBank/DDBJ databases">
        <title>New especies of Spiribacter isolated from saline water.</title>
        <authorList>
            <person name="Leon M.J."/>
            <person name="De La Haba R."/>
            <person name="Sanchez-Porro C."/>
            <person name="Ventosa A."/>
        </authorList>
    </citation>
    <scope>NUCLEOTIDE SEQUENCE [LARGE SCALE GENOMIC DNA]</scope>
    <source>
        <strain evidence="4">ag22IC6-390</strain>
    </source>
</reference>
<keyword evidence="4" id="KW-1185">Reference proteome</keyword>
<accession>A0ABV3TGM2</accession>
<sequence>MVCSRTTANALILLAVLVLLSACASVSGSGDYNRSYDFSAIERTAVVSVDGIGGDAARDQIASMYNQALLGLGYSPIERSQIDQVLEEQDFSRSQVTAASGAAEVGRILNVDSVVLVNLPEFGETMSMSAQMVDVTNGTILWSASGTARTGADMTRRAGQLLGAIGGGILGAEIGDDSTGAVVGGVGGAVGGDIVGEALSKQRQEQAAVLIDRLTLTLPAR</sequence>
<evidence type="ECO:0000313" key="3">
    <source>
        <dbReference type="EMBL" id="MEX0469880.1"/>
    </source>
</evidence>
<dbReference type="PROSITE" id="PS51257">
    <property type="entry name" value="PROKAR_LIPOPROTEIN"/>
    <property type="match status" value="1"/>
</dbReference>
<name>A0ABV3TGM2_9GAMM</name>
<organism evidence="3 4">
    <name type="scientific">Spiribacter pallidus</name>
    <dbReference type="NCBI Taxonomy" id="1987936"/>
    <lineage>
        <taxon>Bacteria</taxon>
        <taxon>Pseudomonadati</taxon>
        <taxon>Pseudomonadota</taxon>
        <taxon>Gammaproteobacteria</taxon>
        <taxon>Chromatiales</taxon>
        <taxon>Ectothiorhodospiraceae</taxon>
        <taxon>Spiribacter</taxon>
    </lineage>
</organism>
<feature type="domain" description="Glycine zipper" evidence="2">
    <location>
        <begin position="159"/>
        <end position="202"/>
    </location>
</feature>
<gene>
    <name evidence="3" type="ORF">V6X73_09095</name>
</gene>
<dbReference type="Gene3D" id="3.40.50.10610">
    <property type="entry name" value="ABC-type transport auxiliary lipoprotein component"/>
    <property type="match status" value="1"/>
</dbReference>
<dbReference type="EMBL" id="JBAKFM010000004">
    <property type="protein sequence ID" value="MEX0469880.1"/>
    <property type="molecule type" value="Genomic_DNA"/>
</dbReference>
<dbReference type="InterPro" id="IPR039567">
    <property type="entry name" value="Gly-zipper"/>
</dbReference>
<protein>
    <submittedName>
        <fullName evidence="3">CsgG/HfaB family protein</fullName>
    </submittedName>
</protein>
<dbReference type="Pfam" id="PF13488">
    <property type="entry name" value="Gly-zipper_Omp"/>
    <property type="match status" value="1"/>
</dbReference>
<feature type="chain" id="PRO_5045296214" evidence="1">
    <location>
        <begin position="25"/>
        <end position="221"/>
    </location>
</feature>
<proteinExistence type="predicted"/>
<dbReference type="Pfam" id="PF03783">
    <property type="entry name" value="CsgG"/>
    <property type="match status" value="1"/>
</dbReference>
<comment type="caution">
    <text evidence="3">The sequence shown here is derived from an EMBL/GenBank/DDBJ whole genome shotgun (WGS) entry which is preliminary data.</text>
</comment>
<keyword evidence="1" id="KW-0732">Signal</keyword>
<dbReference type="Proteomes" id="UP001556709">
    <property type="component" value="Unassembled WGS sequence"/>
</dbReference>
<feature type="signal peptide" evidence="1">
    <location>
        <begin position="1"/>
        <end position="24"/>
    </location>
</feature>
<evidence type="ECO:0000313" key="4">
    <source>
        <dbReference type="Proteomes" id="UP001556709"/>
    </source>
</evidence>